<feature type="compositionally biased region" description="Basic and acidic residues" evidence="9">
    <location>
        <begin position="84"/>
        <end position="127"/>
    </location>
</feature>
<proteinExistence type="inferred from homology"/>
<feature type="domain" description="Myosin tail" evidence="10">
    <location>
        <begin position="220"/>
        <end position="500"/>
    </location>
</feature>
<sequence length="647" mass="73862">MEALKKMRSPLQRLMVRKVAEIERIMEDDPTNRIEILALHLQLKRLGQKVEAVNARIENLRIKESEDQPKGDGVEDSEAEPEGEGVKDSEAEPKGDGVKDSEDEPKGDGVKDSEAKPKSDGVKDSETAIKGYELVNNSRAVAEGADQVKISDEAESIDDNEEGVVKVPALRKLVEKCRSRVNALKKQLDRLEKGKKKLQAEVEDLSMELESQRGKVMELEKNKSLLKQLRELEGELENERKQRANATAGRKKMEASHKEMEAQLEMANKIKEDALRQLKKLQSQASEAQRECEDLRLSRDEAQGQHKDVDKRIKSLESEVIALQEELSTAERARRSAEAEGDDLAEEANSKASRVTMLQDDKRRLETRIHQMEEEQAKAEGLAEKAHRAQSSVDLLTTEVAAERASCQKLENARSLLERQGKELRAKLQERETSQRARTKATIASLESKTCQLEEQLEAEGKERQALAKANRKLDKKVKEMSMQLEDEHRQSEHYKGKDHDANEVKNIDEVHCTDSKMEGKLDVEQGTDSKVGENIIDPKDWLNEENPPEVKGHYLPRRFLFRSESGATPIRPVFDDASSRRHSGLSLRRYLKKIPNLLKRISEIGIELRKNKYGVLADLRRYFRLMAIKSNDWDYLRFIWKKKMDN</sequence>
<dbReference type="PANTHER" id="PTHR46349:SF7">
    <property type="entry name" value="MYOSIN TAIL DOMAIN-CONTAINING PROTEIN"/>
    <property type="match status" value="1"/>
</dbReference>
<comment type="similarity">
    <text evidence="2">Belongs to the paramyosin family.</text>
</comment>
<feature type="region of interest" description="Disordered" evidence="9">
    <location>
        <begin position="236"/>
        <end position="259"/>
    </location>
</feature>
<feature type="region of interest" description="Disordered" evidence="9">
    <location>
        <begin position="63"/>
        <end position="127"/>
    </location>
</feature>
<evidence type="ECO:0000256" key="9">
    <source>
        <dbReference type="SAM" id="MobiDB-lite"/>
    </source>
</evidence>
<reference evidence="11 12" key="1">
    <citation type="submission" date="2022-01" db="EMBL/GenBank/DDBJ databases">
        <title>A chromosomal length assembly of Cordylochernes scorpioides.</title>
        <authorList>
            <person name="Zeh D."/>
            <person name="Zeh J."/>
        </authorList>
    </citation>
    <scope>NUCLEOTIDE SEQUENCE [LARGE SCALE GENOMIC DNA]</scope>
    <source>
        <strain evidence="11">IN4F17</strain>
        <tissue evidence="11">Whole Body</tissue>
    </source>
</reference>
<evidence type="ECO:0000256" key="6">
    <source>
        <dbReference type="ARBA" id="ARBA00023123"/>
    </source>
</evidence>
<feature type="compositionally biased region" description="Basic and acidic residues" evidence="9">
    <location>
        <begin position="288"/>
        <end position="313"/>
    </location>
</feature>
<gene>
    <name evidence="11" type="ORF">LAZ67_14002285</name>
</gene>
<evidence type="ECO:0000256" key="4">
    <source>
        <dbReference type="ARBA" id="ARBA00022490"/>
    </source>
</evidence>
<keyword evidence="7" id="KW-0505">Motor protein</keyword>
<keyword evidence="8" id="KW-0514">Muscle protein</keyword>
<keyword evidence="5" id="KW-0175">Coiled coil</keyword>
<feature type="region of interest" description="Disordered" evidence="9">
    <location>
        <begin position="280"/>
        <end position="313"/>
    </location>
</feature>
<accession>A0ABY6L6V1</accession>
<evidence type="ECO:0000256" key="7">
    <source>
        <dbReference type="ARBA" id="ARBA00023175"/>
    </source>
</evidence>
<evidence type="ECO:0000256" key="3">
    <source>
        <dbReference type="ARBA" id="ARBA00022433"/>
    </source>
</evidence>
<evidence type="ECO:0000313" key="12">
    <source>
        <dbReference type="Proteomes" id="UP001235939"/>
    </source>
</evidence>
<dbReference type="Proteomes" id="UP001235939">
    <property type="component" value="Chromosome 14"/>
</dbReference>
<evidence type="ECO:0000313" key="11">
    <source>
        <dbReference type="EMBL" id="UYV76878.1"/>
    </source>
</evidence>
<name>A0ABY6L6V1_9ARAC</name>
<dbReference type="PANTHER" id="PTHR46349">
    <property type="entry name" value="CINGULIN-LIKE PROTEIN 1-RELATED"/>
    <property type="match status" value="1"/>
</dbReference>
<feature type="compositionally biased region" description="Basic and acidic residues" evidence="9">
    <location>
        <begin position="329"/>
        <end position="338"/>
    </location>
</feature>
<organism evidence="11 12">
    <name type="scientific">Cordylochernes scorpioides</name>
    <dbReference type="NCBI Taxonomy" id="51811"/>
    <lineage>
        <taxon>Eukaryota</taxon>
        <taxon>Metazoa</taxon>
        <taxon>Ecdysozoa</taxon>
        <taxon>Arthropoda</taxon>
        <taxon>Chelicerata</taxon>
        <taxon>Arachnida</taxon>
        <taxon>Pseudoscorpiones</taxon>
        <taxon>Cheliferoidea</taxon>
        <taxon>Chernetidae</taxon>
        <taxon>Cordylochernes</taxon>
    </lineage>
</organism>
<keyword evidence="6" id="KW-0518">Myosin</keyword>
<evidence type="ECO:0000256" key="5">
    <source>
        <dbReference type="ARBA" id="ARBA00023054"/>
    </source>
</evidence>
<protein>
    <submittedName>
        <fullName evidence="11">MYH11</fullName>
    </submittedName>
</protein>
<feature type="region of interest" description="Disordered" evidence="9">
    <location>
        <begin position="326"/>
        <end position="359"/>
    </location>
</feature>
<feature type="compositionally biased region" description="Basic and acidic residues" evidence="9">
    <location>
        <begin position="63"/>
        <end position="73"/>
    </location>
</feature>
<evidence type="ECO:0000256" key="2">
    <source>
        <dbReference type="ARBA" id="ARBA00008447"/>
    </source>
</evidence>
<dbReference type="Pfam" id="PF01576">
    <property type="entry name" value="Myosin_tail_1"/>
    <property type="match status" value="1"/>
</dbReference>
<evidence type="ECO:0000259" key="10">
    <source>
        <dbReference type="Pfam" id="PF01576"/>
    </source>
</evidence>
<keyword evidence="4" id="KW-0963">Cytoplasm</keyword>
<comment type="subcellular location">
    <subcellularLocation>
        <location evidence="1">Cytoplasm</location>
        <location evidence="1">Myofibril</location>
    </subcellularLocation>
</comment>
<keyword evidence="3" id="KW-0787">Thick filament</keyword>
<keyword evidence="12" id="KW-1185">Reference proteome</keyword>
<dbReference type="EMBL" id="CP092876">
    <property type="protein sequence ID" value="UYV76878.1"/>
    <property type="molecule type" value="Genomic_DNA"/>
</dbReference>
<feature type="compositionally biased region" description="Acidic residues" evidence="9">
    <location>
        <begin position="74"/>
        <end position="83"/>
    </location>
</feature>
<evidence type="ECO:0000256" key="1">
    <source>
        <dbReference type="ARBA" id="ARBA00004657"/>
    </source>
</evidence>
<dbReference type="InterPro" id="IPR002928">
    <property type="entry name" value="Myosin_tail"/>
</dbReference>
<dbReference type="Gene3D" id="1.20.5.340">
    <property type="match status" value="1"/>
</dbReference>
<evidence type="ECO:0000256" key="8">
    <source>
        <dbReference type="ARBA" id="ARBA00023179"/>
    </source>
</evidence>